<dbReference type="GO" id="GO:0000122">
    <property type="term" value="P:negative regulation of transcription by RNA polymerase II"/>
    <property type="evidence" value="ECO:0007669"/>
    <property type="project" value="TreeGrafter"/>
</dbReference>
<protein>
    <recommendedName>
        <fullName evidence="11">dAMP1 SANT/Myb-like domain-containing protein</fullName>
    </recommendedName>
</protein>
<feature type="compositionally biased region" description="Low complexity" evidence="6">
    <location>
        <begin position="392"/>
        <end position="402"/>
    </location>
</feature>
<dbReference type="Gene3D" id="1.10.10.60">
    <property type="entry name" value="Homeodomain-like"/>
    <property type="match status" value="1"/>
</dbReference>
<evidence type="ECO:0000256" key="1">
    <source>
        <dbReference type="ARBA" id="ARBA00004123"/>
    </source>
</evidence>
<dbReference type="Proteomes" id="UP001230188">
    <property type="component" value="Unassembled WGS sequence"/>
</dbReference>
<evidence type="ECO:0000313" key="10">
    <source>
        <dbReference type="Proteomes" id="UP001230188"/>
    </source>
</evidence>
<keyword evidence="4" id="KW-0804">Transcription</keyword>
<feature type="compositionally biased region" description="Low complexity" evidence="6">
    <location>
        <begin position="426"/>
        <end position="438"/>
    </location>
</feature>
<dbReference type="InterPro" id="IPR032563">
    <property type="entry name" value="DAMP1_SANT-like"/>
</dbReference>
<dbReference type="GO" id="GO:0003714">
    <property type="term" value="F:transcription corepressor activity"/>
    <property type="evidence" value="ECO:0007669"/>
    <property type="project" value="TreeGrafter"/>
</dbReference>
<keyword evidence="2" id="KW-0156">Chromatin regulator</keyword>
<comment type="caution">
    <text evidence="9">The sequence shown here is derived from an EMBL/GenBank/DDBJ whole genome shotgun (WGS) entry which is preliminary data.</text>
</comment>
<evidence type="ECO:0000313" key="9">
    <source>
        <dbReference type="EMBL" id="KAJ8599373.1"/>
    </source>
</evidence>
<feature type="compositionally biased region" description="Basic residues" evidence="6">
    <location>
        <begin position="439"/>
        <end position="449"/>
    </location>
</feature>
<dbReference type="GO" id="GO:0000812">
    <property type="term" value="C:Swr1 complex"/>
    <property type="evidence" value="ECO:0007669"/>
    <property type="project" value="TreeGrafter"/>
</dbReference>
<proteinExistence type="predicted"/>
<dbReference type="InterPro" id="IPR008468">
    <property type="entry name" value="DMAP1"/>
</dbReference>
<feature type="compositionally biased region" description="Low complexity" evidence="6">
    <location>
        <begin position="355"/>
        <end position="384"/>
    </location>
</feature>
<feature type="domain" description="DAMP1 SANT/Myb-like" evidence="8">
    <location>
        <begin position="63"/>
        <end position="139"/>
    </location>
</feature>
<dbReference type="GO" id="GO:0006281">
    <property type="term" value="P:DNA repair"/>
    <property type="evidence" value="ECO:0007669"/>
    <property type="project" value="InterPro"/>
</dbReference>
<sequence>MGEVVSEDGRFPARSTALVPARKVEKRGGAAKRWEWIAFKNSARTDSLELFHWQKAGVEVVEYPYAAFNVRLERIEYTEEEYEKHLKDATWTMADTDHLMDLCYQLDLRWPVIVDRYLPVPSRPLEQLQARYYFVAHALHEARSTSVGDVAALGISSRSKHFDAQYEEKRRRQLHAAFCRTRAEEAEEKALRDELKAVELESRRLKKSAKQHADAQRAARAAQHGDVGHAAQQQQQRAQARAADAVARTEKATARRPVPGQPYLQSARLRIPDAPPGLSKGMLRKLALVLDELGVPQRPTPTELACDAYDALRRDIVTLLSLQKLANVKQAELAHLRKNLDDSAHAQRAHHHAAKPQAAAPAPSQPPQQQQPQQQQQQQQQQPPKLQGPYHQPAATKQAKPAASHKRKTPPQVTAAASHVPAADPQQQQQQQQQQHQHPAARSHKRARK</sequence>
<reference evidence="9" key="1">
    <citation type="submission" date="2023-01" db="EMBL/GenBank/DDBJ databases">
        <title>Metagenome sequencing of chrysophaentin producing Chrysophaeum taylorii.</title>
        <authorList>
            <person name="Davison J."/>
            <person name="Bewley C."/>
        </authorList>
    </citation>
    <scope>NUCLEOTIDE SEQUENCE</scope>
    <source>
        <strain evidence="9">NIES-1699</strain>
    </source>
</reference>
<dbReference type="InterPro" id="IPR027109">
    <property type="entry name" value="Swc4/Dmap1"/>
</dbReference>
<feature type="compositionally biased region" description="Low complexity" evidence="6">
    <location>
        <begin position="218"/>
        <end position="246"/>
    </location>
</feature>
<evidence type="ECO:0000256" key="6">
    <source>
        <dbReference type="SAM" id="MobiDB-lite"/>
    </source>
</evidence>
<dbReference type="PANTHER" id="PTHR12855:SF10">
    <property type="entry name" value="DNA METHYLTRANSFERASE 1-ASSOCIATED PROTEIN 1"/>
    <property type="match status" value="1"/>
</dbReference>
<dbReference type="GO" id="GO:0006338">
    <property type="term" value="P:chromatin remodeling"/>
    <property type="evidence" value="ECO:0007669"/>
    <property type="project" value="InterPro"/>
</dbReference>
<dbReference type="GO" id="GO:0035267">
    <property type="term" value="C:NuA4 histone acetyltransferase complex"/>
    <property type="evidence" value="ECO:0007669"/>
    <property type="project" value="InterPro"/>
</dbReference>
<dbReference type="PANTHER" id="PTHR12855">
    <property type="entry name" value="DNA METHYLTRANSFERASE 1-ASSOCIATED PROTEIN 1 FAMILY MEMBER"/>
    <property type="match status" value="1"/>
</dbReference>
<evidence type="ECO:0000256" key="5">
    <source>
        <dbReference type="ARBA" id="ARBA00023242"/>
    </source>
</evidence>
<feature type="region of interest" description="Disordered" evidence="6">
    <location>
        <begin position="343"/>
        <end position="449"/>
    </location>
</feature>
<dbReference type="EMBL" id="JAQMWT010000570">
    <property type="protein sequence ID" value="KAJ8599373.1"/>
    <property type="molecule type" value="Genomic_DNA"/>
</dbReference>
<gene>
    <name evidence="9" type="ORF">CTAYLR_007039</name>
</gene>
<feature type="domain" description="DNA methyltransferase 1-associated 1" evidence="7">
    <location>
        <begin position="187"/>
        <end position="344"/>
    </location>
</feature>
<evidence type="ECO:0008006" key="11">
    <source>
        <dbReference type="Google" id="ProtNLM"/>
    </source>
</evidence>
<keyword evidence="3" id="KW-0805">Transcription regulation</keyword>
<evidence type="ECO:0000256" key="4">
    <source>
        <dbReference type="ARBA" id="ARBA00023163"/>
    </source>
</evidence>
<keyword evidence="10" id="KW-1185">Reference proteome</keyword>
<evidence type="ECO:0000259" key="7">
    <source>
        <dbReference type="Pfam" id="PF05499"/>
    </source>
</evidence>
<dbReference type="Pfam" id="PF16282">
    <property type="entry name" value="SANT_DAMP1_like"/>
    <property type="match status" value="1"/>
</dbReference>
<feature type="region of interest" description="Disordered" evidence="6">
    <location>
        <begin position="206"/>
        <end position="266"/>
    </location>
</feature>
<name>A0AAD7U765_9STRA</name>
<keyword evidence="5" id="KW-0539">Nucleus</keyword>
<comment type="subcellular location">
    <subcellularLocation>
        <location evidence="1">Nucleus</location>
    </subcellularLocation>
</comment>
<evidence type="ECO:0000256" key="3">
    <source>
        <dbReference type="ARBA" id="ARBA00023015"/>
    </source>
</evidence>
<dbReference type="Pfam" id="PF05499">
    <property type="entry name" value="DMAP1"/>
    <property type="match status" value="1"/>
</dbReference>
<accession>A0AAD7U765</accession>
<organism evidence="9 10">
    <name type="scientific">Chrysophaeum taylorii</name>
    <dbReference type="NCBI Taxonomy" id="2483200"/>
    <lineage>
        <taxon>Eukaryota</taxon>
        <taxon>Sar</taxon>
        <taxon>Stramenopiles</taxon>
        <taxon>Ochrophyta</taxon>
        <taxon>Pelagophyceae</taxon>
        <taxon>Pelagomonadales</taxon>
        <taxon>Pelagomonadaceae</taxon>
        <taxon>Chrysophaeum</taxon>
    </lineage>
</organism>
<dbReference type="AlphaFoldDB" id="A0AAD7U765"/>
<evidence type="ECO:0000259" key="8">
    <source>
        <dbReference type="Pfam" id="PF16282"/>
    </source>
</evidence>
<evidence type="ECO:0000256" key="2">
    <source>
        <dbReference type="ARBA" id="ARBA00022853"/>
    </source>
</evidence>